<sequence length="194" mass="21890">MKNILVIQGGGRPNGNTSQLADAFLKGALEAGHKTEKISLNKFEVKGCIGCNACRYGKPCIQKDDFNKIVPKIKEADLLVFASPLFFWTISSKLKAFIERFYCIAEEDPNPPYGRYERYPVKDAALLMTSADDFFWTYEQAVSYYKFAVINYMGFKDKGMLLAGGCGDTNGRPQIDKTDHLQKAYDFGKNIYKE</sequence>
<dbReference type="Proteomes" id="UP001600941">
    <property type="component" value="Unassembled WGS sequence"/>
</dbReference>
<dbReference type="RefSeq" id="WP_227210425.1">
    <property type="nucleotide sequence ID" value="NZ_BAABZQ010000001.1"/>
</dbReference>
<keyword evidence="1" id="KW-0285">Flavoprotein</keyword>
<dbReference type="Pfam" id="PF03358">
    <property type="entry name" value="FMN_red"/>
    <property type="match status" value="1"/>
</dbReference>
<evidence type="ECO:0000313" key="4">
    <source>
        <dbReference type="EMBL" id="GAA6498460.1"/>
    </source>
</evidence>
<dbReference type="PANTHER" id="PTHR43278:SF2">
    <property type="entry name" value="IRON-SULFUR FLAVOPROTEIN"/>
    <property type="match status" value="1"/>
</dbReference>
<reference evidence="4 5" key="1">
    <citation type="submission" date="2024-04" db="EMBL/GenBank/DDBJ databases">
        <title>Defined microbial consortia suppress multidrug-resistant proinflammatory Enterobacteriaceae via ecological control.</title>
        <authorList>
            <person name="Furuichi M."/>
            <person name="Kawaguchi T."/>
            <person name="Pust M."/>
            <person name="Yasuma K."/>
            <person name="Plichta D."/>
            <person name="Hasegawa N."/>
            <person name="Ohya T."/>
            <person name="Bhattarai S."/>
            <person name="Sasajima S."/>
            <person name="Aoto Y."/>
            <person name="Tuganbaev T."/>
            <person name="Yaginuma M."/>
            <person name="Ueda M."/>
            <person name="Okahashi N."/>
            <person name="Amafuji K."/>
            <person name="Kiridooshi Y."/>
            <person name="Sugita K."/>
            <person name="Strazar M."/>
            <person name="Skelly A."/>
            <person name="Suda W."/>
            <person name="Hattori M."/>
            <person name="Nakamoto N."/>
            <person name="Caballero S."/>
            <person name="Norman J."/>
            <person name="Olle B."/>
            <person name="Tanoue T."/>
            <person name="Arita M."/>
            <person name="Bucci V."/>
            <person name="Atarashi K."/>
            <person name="Xavier R."/>
            <person name="Honda K."/>
        </authorList>
    </citation>
    <scope>NUCLEOTIDE SEQUENCE [LARGE SCALE GENOMIC DNA]</scope>
    <source>
        <strain evidence="5">k34-0107-D12</strain>
    </source>
</reference>
<proteinExistence type="predicted"/>
<dbReference type="PANTHER" id="PTHR43278">
    <property type="entry name" value="NAD(P)H-DEPENDENT FMN-CONTAINING OXIDOREDUCTASE YWQN-RELATED"/>
    <property type="match status" value="1"/>
</dbReference>
<dbReference type="InterPro" id="IPR005025">
    <property type="entry name" value="FMN_Rdtase-like_dom"/>
</dbReference>
<protein>
    <submittedName>
        <fullName evidence="4">Flavodoxin family protein</fullName>
    </submittedName>
</protein>
<comment type="caution">
    <text evidence="4">The sequence shown here is derived from an EMBL/GenBank/DDBJ whole genome shotgun (WGS) entry which is preliminary data.</text>
</comment>
<dbReference type="EMBL" id="BAABZQ010000001">
    <property type="protein sequence ID" value="GAA6498460.1"/>
    <property type="molecule type" value="Genomic_DNA"/>
</dbReference>
<dbReference type="SUPFAM" id="SSF52218">
    <property type="entry name" value="Flavoproteins"/>
    <property type="match status" value="1"/>
</dbReference>
<evidence type="ECO:0000259" key="3">
    <source>
        <dbReference type="Pfam" id="PF03358"/>
    </source>
</evidence>
<name>A0ABQ0BPK0_9FIRM</name>
<keyword evidence="5" id="KW-1185">Reference proteome</keyword>
<dbReference type="Gene3D" id="3.40.50.360">
    <property type="match status" value="1"/>
</dbReference>
<evidence type="ECO:0000256" key="2">
    <source>
        <dbReference type="ARBA" id="ARBA00022643"/>
    </source>
</evidence>
<keyword evidence="2" id="KW-0288">FMN</keyword>
<gene>
    <name evidence="4" type="ORF">K340107D12_12760</name>
</gene>
<organism evidence="4 5">
    <name type="scientific">Blautia parvula</name>
    <dbReference type="NCBI Taxonomy" id="2877527"/>
    <lineage>
        <taxon>Bacteria</taxon>
        <taxon>Bacillati</taxon>
        <taxon>Bacillota</taxon>
        <taxon>Clostridia</taxon>
        <taxon>Lachnospirales</taxon>
        <taxon>Lachnospiraceae</taxon>
        <taxon>Blautia</taxon>
    </lineage>
</organism>
<dbReference type="InterPro" id="IPR051796">
    <property type="entry name" value="ISF_SsuE-like"/>
</dbReference>
<evidence type="ECO:0000256" key="1">
    <source>
        <dbReference type="ARBA" id="ARBA00022630"/>
    </source>
</evidence>
<dbReference type="InterPro" id="IPR029039">
    <property type="entry name" value="Flavoprotein-like_sf"/>
</dbReference>
<accession>A0ABQ0BPK0</accession>
<feature type="domain" description="NADPH-dependent FMN reductase-like" evidence="3">
    <location>
        <begin position="3"/>
        <end position="108"/>
    </location>
</feature>
<evidence type="ECO:0000313" key="5">
    <source>
        <dbReference type="Proteomes" id="UP001600941"/>
    </source>
</evidence>